<evidence type="ECO:0000313" key="2">
    <source>
        <dbReference type="WBParaSite" id="PS1159_v2.g4960.t1"/>
    </source>
</evidence>
<reference evidence="2" key="1">
    <citation type="submission" date="2022-11" db="UniProtKB">
        <authorList>
            <consortium name="WormBaseParasite"/>
        </authorList>
    </citation>
    <scope>IDENTIFICATION</scope>
</reference>
<name>A0AC35GGK3_9BILA</name>
<dbReference type="WBParaSite" id="PS1159_v2.g4960.t1">
    <property type="protein sequence ID" value="PS1159_v2.g4960.t1"/>
    <property type="gene ID" value="PS1159_v2.g4960"/>
</dbReference>
<protein>
    <submittedName>
        <fullName evidence="2">Uncharacterized protein</fullName>
    </submittedName>
</protein>
<accession>A0AC35GGK3</accession>
<proteinExistence type="predicted"/>
<evidence type="ECO:0000313" key="1">
    <source>
        <dbReference type="Proteomes" id="UP000887580"/>
    </source>
</evidence>
<dbReference type="Proteomes" id="UP000887580">
    <property type="component" value="Unplaced"/>
</dbReference>
<organism evidence="1 2">
    <name type="scientific">Panagrolaimus sp. PS1159</name>
    <dbReference type="NCBI Taxonomy" id="55785"/>
    <lineage>
        <taxon>Eukaryota</taxon>
        <taxon>Metazoa</taxon>
        <taxon>Ecdysozoa</taxon>
        <taxon>Nematoda</taxon>
        <taxon>Chromadorea</taxon>
        <taxon>Rhabditida</taxon>
        <taxon>Tylenchina</taxon>
        <taxon>Panagrolaimomorpha</taxon>
        <taxon>Panagrolaimoidea</taxon>
        <taxon>Panagrolaimidae</taxon>
        <taxon>Panagrolaimus</taxon>
    </lineage>
</organism>
<sequence length="368" mass="40793">PAISGTGAFSPVGRTAFNHPSETVTNTQGDEEVDPNMPVDVENCTPSGSPNHSSNGGRDDNDSRGTSSSVNSNSSQSFINFNTNRSSTSSVSSTTSKKPTFTVEQNMLALVQPLSNLNVKPTGLVRPRVRFAEPLNDIVKRPDPAFEAVTETTDENDDVVVVTIQNSPLTHEYDDETYADVDEEEFSTAVTCFSIEDAKSFFEDIVNSTNYNPIMEEIEIVLHPSQTILIPNLESFEEQRNEIQHVLKSAFEDGGKVIATYGEIFKAFKEYIESGKTSSCIFFEEDVLSFTEPVVIDLLSPPVYELDDNESSSSLINSEIHENEYIQFHNYQSSDEPVNEIIPTSPEGEVIWLTESMQQIDPSQWNSE</sequence>